<comment type="caution">
    <text evidence="1">The sequence shown here is derived from an EMBL/GenBank/DDBJ whole genome shotgun (WGS) entry which is preliminary data.</text>
</comment>
<dbReference type="Pfam" id="PF16241">
    <property type="entry name" value="DUF4900"/>
    <property type="match status" value="1"/>
</dbReference>
<accession>A0A7C3HG85</accession>
<dbReference type="EMBL" id="DSWI01000035">
    <property type="protein sequence ID" value="HFG21798.1"/>
    <property type="molecule type" value="Genomic_DNA"/>
</dbReference>
<reference evidence="1" key="1">
    <citation type="journal article" date="2020" name="mSystems">
        <title>Genome- and Community-Level Interaction Insights into Carbon Utilization and Element Cycling Functions of Hydrothermarchaeota in Hydrothermal Sediment.</title>
        <authorList>
            <person name="Zhou Z."/>
            <person name="Liu Y."/>
            <person name="Xu W."/>
            <person name="Pan J."/>
            <person name="Luo Z.H."/>
            <person name="Li M."/>
        </authorList>
    </citation>
    <scope>NUCLEOTIDE SEQUENCE [LARGE SCALE GENOMIC DNA]</scope>
    <source>
        <strain evidence="1">SpSt-524</strain>
    </source>
</reference>
<organism evidence="1">
    <name type="scientific">Meiothermus ruber</name>
    <dbReference type="NCBI Taxonomy" id="277"/>
    <lineage>
        <taxon>Bacteria</taxon>
        <taxon>Thermotogati</taxon>
        <taxon>Deinococcota</taxon>
        <taxon>Deinococci</taxon>
        <taxon>Thermales</taxon>
        <taxon>Thermaceae</taxon>
        <taxon>Meiothermus</taxon>
    </lineage>
</organism>
<evidence type="ECO:0000313" key="1">
    <source>
        <dbReference type="EMBL" id="HFG21798.1"/>
    </source>
</evidence>
<protein>
    <submittedName>
        <fullName evidence="1">DUF4900 domain-containing protein</fullName>
    </submittedName>
</protein>
<sequence length="637" mass="67523">MQPMRRHQGIAIVVALTIILLLSVISGLIFTRAMNDLRTSRDNTAMAQAINLARGGAVAASALMSYEVRASLEGIVRSGNPSLGGISTSDIWYYGGNATQPIASTVAARLALLANTLQSSLNTAICGRNFAPDGSGATVQVRVHFTTAPACGQAFPSSAQLPSGYVIDDDNNPATPLTRQVQGYALPYVMVVTASPGTPYQRNVMVQGEYRFLLQNGSFARYALFTNRHRNRSNSSIWFTSNTLFDGPVHTNERFRFSFNPWFGGYVTSAGCTDAGASSCSGSISPGAFFGSGSSTTFLSPGQMTNPNAPSWTSGGITHAPVFEGNPQVNWQEPFIPMPANNQNQRSAAQTGGLYFNSDIARITLYAGDASGTPPTCNASGVCTPATSPYQYIEVCLTAACTGTNRQLYRYDASGALYLFNGSWPGVLVRTGFNGMIFADGSISNLTGPARSDASNPNTAPPALASFAQVTVANAGSGENIRIQGDLKYQSPACSGTPTRSGSTVTRATCNNLSADNILGVYSQDGDILLGNGTNSSLQDLTIHGVLMTSRGEVAVQNYNSISPRGSIRLQGGIIQYTYGAFGQFNSSTGQMIQGYARQFTYDPRMQDRAPPFFPTTGVVQVSVATPLSFGQREQVY</sequence>
<gene>
    <name evidence="1" type="ORF">ENS82_13995</name>
</gene>
<dbReference type="InterPro" id="IPR032601">
    <property type="entry name" value="DUF4900"/>
</dbReference>
<name>A0A7C3HG85_MEIRU</name>
<dbReference type="AlphaFoldDB" id="A0A7C3HG85"/>
<proteinExistence type="predicted"/>